<sequence>MKKYILLILIFSTLLNADFYKVNVKREATNVYKDYNSGILIFTKYCYEYTYGDNALLKYSQNAFDNELIFSNGQKCNVSDISSNSKTKNSTSNKYFIEAISNDETIVINNYIYKAKTYCLGWDKGDTVIFIEGSPYGACTSATLFNIDKKRECRVWCE</sequence>
<evidence type="ECO:0000313" key="2">
    <source>
        <dbReference type="Proteomes" id="UP001164100"/>
    </source>
</evidence>
<name>A0AA46N4R5_9BACT</name>
<dbReference type="AlphaFoldDB" id="A0AA46N4R5"/>
<reference evidence="1" key="1">
    <citation type="journal article" date="2022" name="Front. Microbiol.">
        <title>Species classification and novel plasmid identifications in Arcobacter cryaerophilus and Arcobacter cryaerophilus-like organisms.</title>
        <authorList>
            <person name="Zhou G."/>
            <person name="Wang M."/>
            <person name="Wang H."/>
            <person name="Chen X."/>
            <person name="Gu Y."/>
            <person name="Shao Z."/>
            <person name="Zhang J."/>
            <person name="Zhang M."/>
        </authorList>
    </citation>
    <scope>NUCLEOTIDE SEQUENCE</scope>
    <source>
        <strain evidence="1">ICDCAC48</strain>
    </source>
</reference>
<dbReference type="EMBL" id="CP099556">
    <property type="protein sequence ID" value="UYF43008.1"/>
    <property type="molecule type" value="Genomic_DNA"/>
</dbReference>
<gene>
    <name evidence="1" type="ORF">NGX11_08910</name>
</gene>
<dbReference type="Proteomes" id="UP001164100">
    <property type="component" value="Chromosome"/>
</dbReference>
<evidence type="ECO:0000313" key="1">
    <source>
        <dbReference type="EMBL" id="UYF43008.1"/>
    </source>
</evidence>
<protein>
    <submittedName>
        <fullName evidence="1">Uncharacterized protein</fullName>
    </submittedName>
</protein>
<dbReference type="RefSeq" id="WP_263514370.1">
    <property type="nucleotide sequence ID" value="NZ_CP099556.1"/>
</dbReference>
<proteinExistence type="predicted"/>
<accession>A0AA46N4R5</accession>
<organism evidence="1 2">
    <name type="scientific">Aliarcobacter cryaerophilus</name>
    <dbReference type="NCBI Taxonomy" id="28198"/>
    <lineage>
        <taxon>Bacteria</taxon>
        <taxon>Pseudomonadati</taxon>
        <taxon>Campylobacterota</taxon>
        <taxon>Epsilonproteobacteria</taxon>
        <taxon>Campylobacterales</taxon>
        <taxon>Arcobacteraceae</taxon>
        <taxon>Aliarcobacter</taxon>
    </lineage>
</organism>